<feature type="region of interest" description="Disordered" evidence="2">
    <location>
        <begin position="134"/>
        <end position="206"/>
    </location>
</feature>
<accession>A0A3G1KT38</accession>
<keyword evidence="5" id="KW-1185">Reference proteome</keyword>
<feature type="compositionally biased region" description="Polar residues" evidence="2">
    <location>
        <begin position="134"/>
        <end position="145"/>
    </location>
</feature>
<feature type="compositionally biased region" description="Polar residues" evidence="2">
    <location>
        <begin position="152"/>
        <end position="164"/>
    </location>
</feature>
<keyword evidence="1" id="KW-0175">Coiled coil</keyword>
<evidence type="ECO:0000256" key="2">
    <source>
        <dbReference type="SAM" id="MobiDB-lite"/>
    </source>
</evidence>
<keyword evidence="3" id="KW-0472">Membrane</keyword>
<sequence>MMNKTVIISAILGVLLVGSIVGTVILVNQYSKAKESLSGIENELSTAQTELDTAKATLEDLEVTYNELSLDTSIEMDISGDSILESGVTMDEAYHMVEVMKASGQLKDYLSEMVKKLGTSLEAIEKYGETIETVQQPSAQEPSQGNQGGGQKPSNQQPANNNDVPDTDSDGDGYSDSFSGGQGNQVITDGSGSGGGGSDDYELDTH</sequence>
<organism evidence="4 5">
    <name type="scientific">Formimonas warabiya</name>
    <dbReference type="NCBI Taxonomy" id="1761012"/>
    <lineage>
        <taxon>Bacteria</taxon>
        <taxon>Bacillati</taxon>
        <taxon>Bacillota</taxon>
        <taxon>Clostridia</taxon>
        <taxon>Eubacteriales</taxon>
        <taxon>Peptococcaceae</taxon>
        <taxon>Candidatus Formimonas</taxon>
    </lineage>
</organism>
<gene>
    <name evidence="4" type="ORF">DCMF_13430</name>
</gene>
<evidence type="ECO:0000256" key="3">
    <source>
        <dbReference type="SAM" id="Phobius"/>
    </source>
</evidence>
<keyword evidence="3" id="KW-0812">Transmembrane</keyword>
<dbReference type="EMBL" id="CP017634">
    <property type="protein sequence ID" value="ATW25628.1"/>
    <property type="molecule type" value="Genomic_DNA"/>
</dbReference>
<dbReference type="RefSeq" id="WP_148134885.1">
    <property type="nucleotide sequence ID" value="NZ_CP017634.1"/>
</dbReference>
<reference evidence="4 5" key="1">
    <citation type="submission" date="2016-10" db="EMBL/GenBank/DDBJ databases">
        <title>Complete Genome Sequence of Peptococcaceae strain DCMF.</title>
        <authorList>
            <person name="Edwards R.J."/>
            <person name="Holland S.I."/>
            <person name="Deshpande N.P."/>
            <person name="Wong Y.K."/>
            <person name="Ertan H."/>
            <person name="Manefield M."/>
            <person name="Russell T.L."/>
            <person name="Lee M.J."/>
        </authorList>
    </citation>
    <scope>NUCLEOTIDE SEQUENCE [LARGE SCALE GENOMIC DNA]</scope>
    <source>
        <strain evidence="4 5">DCMF</strain>
    </source>
</reference>
<evidence type="ECO:0000313" key="4">
    <source>
        <dbReference type="EMBL" id="ATW25628.1"/>
    </source>
</evidence>
<feature type="coiled-coil region" evidence="1">
    <location>
        <begin position="30"/>
        <end position="71"/>
    </location>
</feature>
<protein>
    <submittedName>
        <fullName evidence="4">Uncharacterized protein</fullName>
    </submittedName>
</protein>
<dbReference type="Proteomes" id="UP000323521">
    <property type="component" value="Chromosome"/>
</dbReference>
<dbReference type="AlphaFoldDB" id="A0A3G1KT38"/>
<evidence type="ECO:0000313" key="5">
    <source>
        <dbReference type="Proteomes" id="UP000323521"/>
    </source>
</evidence>
<keyword evidence="3" id="KW-1133">Transmembrane helix</keyword>
<feature type="transmembrane region" description="Helical" evidence="3">
    <location>
        <begin position="6"/>
        <end position="27"/>
    </location>
</feature>
<evidence type="ECO:0000256" key="1">
    <source>
        <dbReference type="SAM" id="Coils"/>
    </source>
</evidence>
<name>A0A3G1KT38_FORW1</name>
<dbReference type="KEGG" id="fwa:DCMF_13430"/>
<proteinExistence type="predicted"/>